<gene>
    <name evidence="6" type="ORF">ACH5RR_040457</name>
</gene>
<evidence type="ECO:0000256" key="1">
    <source>
        <dbReference type="ARBA" id="ARBA00009861"/>
    </source>
</evidence>
<dbReference type="EMBL" id="JBJUIK010000017">
    <property type="protein sequence ID" value="KAL3497725.1"/>
    <property type="molecule type" value="Genomic_DNA"/>
</dbReference>
<dbReference type="Pfam" id="PF02458">
    <property type="entry name" value="Transferase"/>
    <property type="match status" value="1"/>
</dbReference>
<protein>
    <submittedName>
        <fullName evidence="6">Uncharacterized protein</fullName>
    </submittedName>
</protein>
<name>A0ABD2XW13_9GENT</name>
<dbReference type="Proteomes" id="UP001630127">
    <property type="component" value="Unassembled WGS sequence"/>
</dbReference>
<evidence type="ECO:0000256" key="4">
    <source>
        <dbReference type="ARBA" id="ARBA00022679"/>
    </source>
</evidence>
<comment type="similarity">
    <text evidence="1">Belongs to the plant acyltransferase family.</text>
</comment>
<evidence type="ECO:0000256" key="3">
    <source>
        <dbReference type="ARBA" id="ARBA00022589"/>
    </source>
</evidence>
<keyword evidence="3" id="KW-0017">Alkaloid metabolism</keyword>
<evidence type="ECO:0000313" key="7">
    <source>
        <dbReference type="Proteomes" id="UP001630127"/>
    </source>
</evidence>
<keyword evidence="4" id="KW-0808">Transferase</keyword>
<reference evidence="6 7" key="1">
    <citation type="submission" date="2024-11" db="EMBL/GenBank/DDBJ databases">
        <title>A near-complete genome assembly of Cinchona calisaya.</title>
        <authorList>
            <person name="Lian D.C."/>
            <person name="Zhao X.W."/>
            <person name="Wei L."/>
        </authorList>
    </citation>
    <scope>NUCLEOTIDE SEQUENCE [LARGE SCALE GENOMIC DNA]</scope>
    <source>
        <tissue evidence="6">Nenye</tissue>
    </source>
</reference>
<dbReference type="PANTHER" id="PTHR31623:SF17">
    <property type="entry name" value="F21J9.9"/>
    <property type="match status" value="1"/>
</dbReference>
<evidence type="ECO:0000256" key="5">
    <source>
        <dbReference type="ARBA" id="ARBA00023315"/>
    </source>
</evidence>
<dbReference type="Gene3D" id="3.30.559.10">
    <property type="entry name" value="Chloramphenicol acetyltransferase-like domain"/>
    <property type="match status" value="1"/>
</dbReference>
<proteinExistence type="inferred from homology"/>
<dbReference type="GO" id="GO:0009820">
    <property type="term" value="P:alkaloid metabolic process"/>
    <property type="evidence" value="ECO:0007669"/>
    <property type="project" value="UniProtKB-KW"/>
</dbReference>
<dbReference type="InterPro" id="IPR023213">
    <property type="entry name" value="CAT-like_dom_sf"/>
</dbReference>
<comment type="subunit">
    <text evidence="2">Monomer.</text>
</comment>
<keyword evidence="5" id="KW-0012">Acyltransferase</keyword>
<dbReference type="GO" id="GO:0016746">
    <property type="term" value="F:acyltransferase activity"/>
    <property type="evidence" value="ECO:0007669"/>
    <property type="project" value="UniProtKB-KW"/>
</dbReference>
<sequence>MENEKPQIISKDLIKPSSPTPKHLKTYNLSVLDQLSPRFYYPIVLFYPALDSKNSCNIKDISSRLKKSLSEALTHYYPFAGQISGKDFIVCNDEGVDFYEARID</sequence>
<keyword evidence="7" id="KW-1185">Reference proteome</keyword>
<comment type="caution">
    <text evidence="6">The sequence shown here is derived from an EMBL/GenBank/DDBJ whole genome shotgun (WGS) entry which is preliminary data.</text>
</comment>
<evidence type="ECO:0000256" key="2">
    <source>
        <dbReference type="ARBA" id="ARBA00011245"/>
    </source>
</evidence>
<dbReference type="AlphaFoldDB" id="A0ABD2XW13"/>
<organism evidence="6 7">
    <name type="scientific">Cinchona calisaya</name>
    <dbReference type="NCBI Taxonomy" id="153742"/>
    <lineage>
        <taxon>Eukaryota</taxon>
        <taxon>Viridiplantae</taxon>
        <taxon>Streptophyta</taxon>
        <taxon>Embryophyta</taxon>
        <taxon>Tracheophyta</taxon>
        <taxon>Spermatophyta</taxon>
        <taxon>Magnoliopsida</taxon>
        <taxon>eudicotyledons</taxon>
        <taxon>Gunneridae</taxon>
        <taxon>Pentapetalae</taxon>
        <taxon>asterids</taxon>
        <taxon>lamiids</taxon>
        <taxon>Gentianales</taxon>
        <taxon>Rubiaceae</taxon>
        <taxon>Cinchonoideae</taxon>
        <taxon>Cinchoneae</taxon>
        <taxon>Cinchona</taxon>
    </lineage>
</organism>
<accession>A0ABD2XW13</accession>
<evidence type="ECO:0000313" key="6">
    <source>
        <dbReference type="EMBL" id="KAL3497725.1"/>
    </source>
</evidence>
<dbReference type="PANTHER" id="PTHR31623">
    <property type="entry name" value="F21J9.9"/>
    <property type="match status" value="1"/>
</dbReference>